<comment type="caution">
    <text evidence="6">The sequence shown here is derived from an EMBL/GenBank/DDBJ whole genome shotgun (WGS) entry which is preliminary data.</text>
</comment>
<feature type="domain" description="LysM" evidence="5">
    <location>
        <begin position="265"/>
        <end position="314"/>
    </location>
</feature>
<dbReference type="InterPro" id="IPR010618">
    <property type="entry name" value="RPF"/>
</dbReference>
<evidence type="ECO:0000256" key="1">
    <source>
        <dbReference type="ARBA" id="ARBA00010830"/>
    </source>
</evidence>
<dbReference type="SUPFAM" id="SSF54106">
    <property type="entry name" value="LysM domain"/>
    <property type="match status" value="1"/>
</dbReference>
<proteinExistence type="inferred from homology"/>
<evidence type="ECO:0000256" key="4">
    <source>
        <dbReference type="SAM" id="SignalP"/>
    </source>
</evidence>
<dbReference type="SUPFAM" id="SSF53955">
    <property type="entry name" value="Lysozyme-like"/>
    <property type="match status" value="1"/>
</dbReference>
<dbReference type="InterPro" id="IPR023346">
    <property type="entry name" value="Lysozyme-like_dom_sf"/>
</dbReference>
<dbReference type="SMART" id="SM00257">
    <property type="entry name" value="LysM"/>
    <property type="match status" value="1"/>
</dbReference>
<accession>A0ABV6WVI1</accession>
<gene>
    <name evidence="6" type="ORF">ACEZDB_05125</name>
</gene>
<dbReference type="PANTHER" id="PTHR34403:SF14">
    <property type="entry name" value="OS05G0225800 PROTEIN"/>
    <property type="match status" value="1"/>
</dbReference>
<dbReference type="Gene3D" id="3.10.350.10">
    <property type="entry name" value="LysM domain"/>
    <property type="match status" value="1"/>
</dbReference>
<evidence type="ECO:0000256" key="2">
    <source>
        <dbReference type="ARBA" id="ARBA00022801"/>
    </source>
</evidence>
<dbReference type="InterPro" id="IPR036779">
    <property type="entry name" value="LysM_dom_sf"/>
</dbReference>
<reference evidence="6 7" key="1">
    <citation type="submission" date="2024-09" db="EMBL/GenBank/DDBJ databases">
        <authorList>
            <person name="Lee S.D."/>
        </authorList>
    </citation>
    <scope>NUCLEOTIDE SEQUENCE [LARGE SCALE GENOMIC DNA]</scope>
    <source>
        <strain evidence="6 7">N1-3</strain>
    </source>
</reference>
<dbReference type="Pfam" id="PF06737">
    <property type="entry name" value="Transglycosylas"/>
    <property type="match status" value="1"/>
</dbReference>
<dbReference type="Proteomes" id="UP001592530">
    <property type="component" value="Unassembled WGS sequence"/>
</dbReference>
<dbReference type="InterPro" id="IPR050972">
    <property type="entry name" value="SDr-like"/>
</dbReference>
<dbReference type="CDD" id="cd13925">
    <property type="entry name" value="RPF"/>
    <property type="match status" value="1"/>
</dbReference>
<feature type="chain" id="PRO_5046005324" evidence="4">
    <location>
        <begin position="20"/>
        <end position="315"/>
    </location>
</feature>
<feature type="region of interest" description="Disordered" evidence="3">
    <location>
        <begin position="113"/>
        <end position="266"/>
    </location>
</feature>
<keyword evidence="4" id="KW-0732">Signal</keyword>
<name>A0ABV6WVI1_9ACTN</name>
<dbReference type="PROSITE" id="PS51782">
    <property type="entry name" value="LYSM"/>
    <property type="match status" value="1"/>
</dbReference>
<evidence type="ECO:0000259" key="5">
    <source>
        <dbReference type="PROSITE" id="PS51782"/>
    </source>
</evidence>
<dbReference type="PANTHER" id="PTHR34403">
    <property type="entry name" value="TOL-PAL SYSTEM PROTEIN TOLA"/>
    <property type="match status" value="1"/>
</dbReference>
<dbReference type="Gene3D" id="1.10.530.10">
    <property type="match status" value="1"/>
</dbReference>
<feature type="compositionally biased region" description="Pro residues" evidence="3">
    <location>
        <begin position="135"/>
        <end position="231"/>
    </location>
</feature>
<feature type="compositionally biased region" description="Pro residues" evidence="3">
    <location>
        <begin position="239"/>
        <end position="260"/>
    </location>
</feature>
<protein>
    <submittedName>
        <fullName evidence="6">Transglycosylase family protein</fullName>
    </submittedName>
</protein>
<keyword evidence="2" id="KW-0378">Hydrolase</keyword>
<evidence type="ECO:0000256" key="3">
    <source>
        <dbReference type="SAM" id="MobiDB-lite"/>
    </source>
</evidence>
<dbReference type="Pfam" id="PF01476">
    <property type="entry name" value="LysM"/>
    <property type="match status" value="1"/>
</dbReference>
<comment type="similarity">
    <text evidence="1">Belongs to the transglycosylase family. Rpf subfamily.</text>
</comment>
<feature type="signal peptide" evidence="4">
    <location>
        <begin position="1"/>
        <end position="19"/>
    </location>
</feature>
<dbReference type="EMBL" id="JBHEZY010000002">
    <property type="protein sequence ID" value="MFC1430038.1"/>
    <property type="molecule type" value="Genomic_DNA"/>
</dbReference>
<organism evidence="6 7">
    <name type="scientific">Streptacidiphilus alkalitolerans</name>
    <dbReference type="NCBI Taxonomy" id="3342712"/>
    <lineage>
        <taxon>Bacteria</taxon>
        <taxon>Bacillati</taxon>
        <taxon>Actinomycetota</taxon>
        <taxon>Actinomycetes</taxon>
        <taxon>Kitasatosporales</taxon>
        <taxon>Streptomycetaceae</taxon>
        <taxon>Streptacidiphilus</taxon>
    </lineage>
</organism>
<evidence type="ECO:0000313" key="6">
    <source>
        <dbReference type="EMBL" id="MFC1430038.1"/>
    </source>
</evidence>
<dbReference type="InterPro" id="IPR018392">
    <property type="entry name" value="LysM"/>
</dbReference>
<evidence type="ECO:0000313" key="7">
    <source>
        <dbReference type="Proteomes" id="UP001592530"/>
    </source>
</evidence>
<sequence>MATGMKVLAVAATVAAAVAAVPWTADMGSSTRVAVSVWDRLAQCESSGNWHINTGNGYYGGVQISAETWSEAGGKAYAKRPDLATKAQQIAVAERILAWQGWTAWPACSKHLGLTTPPKPTPKPIPKPKPKPIPKPKPTPKPVPKPKPTPVPTPKPVPKPSPKPVPTPTPVPTPKPVPKPTPTPTPVPRPTPKPVPTPVPTPKPVPTPTPKPVAKPKPTPTPKPTPKPGPVPVSTAKPAPRPTPVPTPVPTPPLPTPPPAAGTAPRYTVRAGDTLSSIAARFAVKGGWPALYRLNRAAIGSDPDVLLTGTVLTLR</sequence>
<dbReference type="RefSeq" id="WP_380549177.1">
    <property type="nucleotide sequence ID" value="NZ_JBHEZY010000002.1"/>
</dbReference>
<dbReference type="CDD" id="cd00118">
    <property type="entry name" value="LysM"/>
    <property type="match status" value="1"/>
</dbReference>